<keyword evidence="4" id="KW-1185">Reference proteome</keyword>
<dbReference type="PROSITE" id="PS00086">
    <property type="entry name" value="CYTOCHROME_P450"/>
    <property type="match status" value="1"/>
</dbReference>
<proteinExistence type="inferred from homology"/>
<reference evidence="3 4" key="1">
    <citation type="submission" date="2021-07" db="EMBL/GenBank/DDBJ databases">
        <title>Whole Genome Sequence of Nocardia Iowensis.</title>
        <authorList>
            <person name="Lamm A."/>
            <person name="Collins-Fairclough A.M."/>
            <person name="Bunk B."/>
            <person name="Sproer C."/>
        </authorList>
    </citation>
    <scope>NUCLEOTIDE SEQUENCE [LARGE SCALE GENOMIC DNA]</scope>
    <source>
        <strain evidence="3 4">NRRL 5646</strain>
    </source>
</reference>
<evidence type="ECO:0000313" key="3">
    <source>
        <dbReference type="EMBL" id="QXN94709.1"/>
    </source>
</evidence>
<dbReference type="InterPro" id="IPR001128">
    <property type="entry name" value="Cyt_P450"/>
</dbReference>
<organism evidence="3 4">
    <name type="scientific">Nocardia iowensis</name>
    <dbReference type="NCBI Taxonomy" id="204891"/>
    <lineage>
        <taxon>Bacteria</taxon>
        <taxon>Bacillati</taxon>
        <taxon>Actinomycetota</taxon>
        <taxon>Actinomycetes</taxon>
        <taxon>Mycobacteriales</taxon>
        <taxon>Nocardiaceae</taxon>
        <taxon>Nocardia</taxon>
    </lineage>
</organism>
<evidence type="ECO:0000256" key="1">
    <source>
        <dbReference type="ARBA" id="ARBA00010617"/>
    </source>
</evidence>
<keyword evidence="2" id="KW-0349">Heme</keyword>
<evidence type="ECO:0000256" key="2">
    <source>
        <dbReference type="RuleBase" id="RU000461"/>
    </source>
</evidence>
<dbReference type="Proteomes" id="UP000694257">
    <property type="component" value="Chromosome"/>
</dbReference>
<dbReference type="Pfam" id="PF00067">
    <property type="entry name" value="p450"/>
    <property type="match status" value="1"/>
</dbReference>
<accession>A0ABX8RYG6</accession>
<keyword evidence="2" id="KW-0503">Monooxygenase</keyword>
<name>A0ABX8RYG6_NOCIO</name>
<evidence type="ECO:0000313" key="4">
    <source>
        <dbReference type="Proteomes" id="UP000694257"/>
    </source>
</evidence>
<dbReference type="InterPro" id="IPR017972">
    <property type="entry name" value="Cyt_P450_CS"/>
</dbReference>
<dbReference type="CDD" id="cd11031">
    <property type="entry name" value="Cyp158A-like"/>
    <property type="match status" value="1"/>
</dbReference>
<protein>
    <submittedName>
        <fullName evidence="3">Cytochrome P450</fullName>
    </submittedName>
</protein>
<sequence length="312" mass="34233">MDSPHHSRIRALVAREFTVRRVERLRDGAEKILAKLLDNLAAGPRPTDFVSEVARRLPALVAGDLLGVSESDRETFRDWVRTLLNINCVSPEEGVAAAVNLADYVRVLVERRHRHPSDDLIGALVRAHDDEDRLTDDELVSFGMVLLLAGFETVADQMAISVFLLLTTNGHYGQLRDNPELVPTAVEELVRFAPPTAGTLMPYVATADVEIGGVTIREGDTVVLSNISANRDPAAFAAADQLDLARTPNPHLGFGHGAHHCLGAQLARMQLRVLLTMLPQRFPELTLAVPTGAVPWKKGMFTRGPEELLITW</sequence>
<keyword evidence="2" id="KW-0408">Iron</keyword>
<dbReference type="EMBL" id="CP078145">
    <property type="protein sequence ID" value="QXN94709.1"/>
    <property type="molecule type" value="Genomic_DNA"/>
</dbReference>
<dbReference type="PANTHER" id="PTHR46696">
    <property type="entry name" value="P450, PUTATIVE (EUROFUNG)-RELATED"/>
    <property type="match status" value="1"/>
</dbReference>
<keyword evidence="2" id="KW-0560">Oxidoreductase</keyword>
<keyword evidence="2" id="KW-0479">Metal-binding</keyword>
<dbReference type="PANTHER" id="PTHR46696:SF1">
    <property type="entry name" value="CYTOCHROME P450 YJIB-RELATED"/>
    <property type="match status" value="1"/>
</dbReference>
<dbReference type="RefSeq" id="WP_218477355.1">
    <property type="nucleotide sequence ID" value="NZ_BAABJN010000004.1"/>
</dbReference>
<gene>
    <name evidence="3" type="ORF">KV110_17630</name>
</gene>
<comment type="similarity">
    <text evidence="1 2">Belongs to the cytochrome P450 family.</text>
</comment>